<dbReference type="STRING" id="4795.A0A225UHQ7"/>
<accession>A0A225UHQ7</accession>
<evidence type="ECO:0000313" key="2">
    <source>
        <dbReference type="EMBL" id="OWY92624.1"/>
    </source>
</evidence>
<dbReference type="InterPro" id="IPR031872">
    <property type="entry name" value="NDC10_II"/>
</dbReference>
<dbReference type="GO" id="GO:0003677">
    <property type="term" value="F:DNA binding"/>
    <property type="evidence" value="ECO:0007669"/>
    <property type="project" value="InterPro"/>
</dbReference>
<keyword evidence="3" id="KW-1185">Reference proteome</keyword>
<feature type="domain" description="Ndc10" evidence="1">
    <location>
        <begin position="129"/>
        <end position="336"/>
    </location>
</feature>
<dbReference type="InterPro" id="IPR038279">
    <property type="entry name" value="Ndc10_dom2_sf"/>
</dbReference>
<proteinExistence type="predicted"/>
<gene>
    <name evidence="2" type="ORF">PHMEG_00038299</name>
</gene>
<dbReference type="Proteomes" id="UP000198211">
    <property type="component" value="Unassembled WGS sequence"/>
</dbReference>
<organism evidence="2 3">
    <name type="scientific">Phytophthora megakarya</name>
    <dbReference type="NCBI Taxonomy" id="4795"/>
    <lineage>
        <taxon>Eukaryota</taxon>
        <taxon>Sar</taxon>
        <taxon>Stramenopiles</taxon>
        <taxon>Oomycota</taxon>
        <taxon>Peronosporomycetes</taxon>
        <taxon>Peronosporales</taxon>
        <taxon>Peronosporaceae</taxon>
        <taxon>Phytophthora</taxon>
    </lineage>
</organism>
<reference evidence="3" key="1">
    <citation type="submission" date="2017-03" db="EMBL/GenBank/DDBJ databases">
        <title>Phytopthora megakarya and P. palmivora, two closely related causual agents of cacao black pod achieved similar genome size and gene model numbers by different mechanisms.</title>
        <authorList>
            <person name="Ali S."/>
            <person name="Shao J."/>
            <person name="Larry D.J."/>
            <person name="Kronmiller B."/>
            <person name="Shen D."/>
            <person name="Strem M.D."/>
            <person name="Melnick R.L."/>
            <person name="Guiltinan M.J."/>
            <person name="Tyler B.M."/>
            <person name="Meinhardt L.W."/>
            <person name="Bailey B.A."/>
        </authorList>
    </citation>
    <scope>NUCLEOTIDE SEQUENCE [LARGE SCALE GENOMIC DNA]</scope>
    <source>
        <strain evidence="3">zdho120</strain>
    </source>
</reference>
<name>A0A225UHQ7_9STRA</name>
<dbReference type="EMBL" id="NBNE01017675">
    <property type="protein sequence ID" value="OWY92624.1"/>
    <property type="molecule type" value="Genomic_DNA"/>
</dbReference>
<protein>
    <recommendedName>
        <fullName evidence="1">Ndc10 domain-containing protein</fullName>
    </recommendedName>
</protein>
<comment type="caution">
    <text evidence="2">The sequence shown here is derived from an EMBL/GenBank/DDBJ whole genome shotgun (WGS) entry which is preliminary data.</text>
</comment>
<dbReference type="Pfam" id="PF16787">
    <property type="entry name" value="NDC10_II"/>
    <property type="match status" value="1"/>
</dbReference>
<evidence type="ECO:0000259" key="1">
    <source>
        <dbReference type="Pfam" id="PF16787"/>
    </source>
</evidence>
<evidence type="ECO:0000313" key="3">
    <source>
        <dbReference type="Proteomes" id="UP000198211"/>
    </source>
</evidence>
<dbReference type="Gene3D" id="1.10.443.20">
    <property type="entry name" value="Centromere DNA-binding protein complex CBF3 subunit, domain 2"/>
    <property type="match status" value="1"/>
</dbReference>
<sequence>MRRRSGMSICSYAAECSTDIGSTTSTTAEVALQNEIDDSERITVQTTLDTRPLNTKRKYEGYQREFVEWCLTRQFRDRDTVTGGKLHLFLSSTVIGRKSKRNSEKTVGGSTVCGYVNALVDLYNQQVTLRTNSNAHPRTTAVKQLIKNVQAQNTETKKKNYEDRGIGSLLDGYSSAEQFQQICDAFFTLDDLRGRAAFLLSHFGLLRGENIRDLEFADMFSQVLDGEGFQTCTALVILIQHGKTNTFGKLQHVGYMRNKNVHVCPVGAAAFYFFQLFHVDREPFPSFKKAKDWYDIKLLRGRHRTKSITYDTHKKSYEGVFKHLGFSFNKKHILTDSKVLGN</sequence>
<dbReference type="OrthoDB" id="125800at2759"/>
<dbReference type="AlphaFoldDB" id="A0A225UHQ7"/>